<evidence type="ECO:0000313" key="1">
    <source>
        <dbReference type="EMBL" id="KAI0043453.1"/>
    </source>
</evidence>
<reference evidence="1" key="2">
    <citation type="journal article" date="2022" name="New Phytol.">
        <title>Evolutionary transition to the ectomycorrhizal habit in the genomes of a hyperdiverse lineage of mushroom-forming fungi.</title>
        <authorList>
            <person name="Looney B."/>
            <person name="Miyauchi S."/>
            <person name="Morin E."/>
            <person name="Drula E."/>
            <person name="Courty P.E."/>
            <person name="Kohler A."/>
            <person name="Kuo A."/>
            <person name="LaButti K."/>
            <person name="Pangilinan J."/>
            <person name="Lipzen A."/>
            <person name="Riley R."/>
            <person name="Andreopoulos W."/>
            <person name="He G."/>
            <person name="Johnson J."/>
            <person name="Nolan M."/>
            <person name="Tritt A."/>
            <person name="Barry K.W."/>
            <person name="Grigoriev I.V."/>
            <person name="Nagy L.G."/>
            <person name="Hibbett D."/>
            <person name="Henrissat B."/>
            <person name="Matheny P.B."/>
            <person name="Labbe J."/>
            <person name="Martin F.M."/>
        </authorList>
    </citation>
    <scope>NUCLEOTIDE SEQUENCE</scope>
    <source>
        <strain evidence="1">FP105234-sp</strain>
    </source>
</reference>
<comment type="caution">
    <text evidence="1">The sequence shown here is derived from an EMBL/GenBank/DDBJ whole genome shotgun (WGS) entry which is preliminary data.</text>
</comment>
<sequence length="432" mass="47837">MGASLYQELYWASARAFRTLVPPLEERIPVTWTTAPYTLLHFIPFTFMSYLVRRPDTQVMRLLMLPTLITTAVRSAFGYVWLDPRYNVYNWGLALFSFFMMGKGIDIAFARNGRHKQGENKLGSMHEPAIAAKPGSDAPGGAATLRRPGAVLPDWLEDSFELMFAMRGLGWVFGEGVYTPVATRPQARGPFLRATALSFLGNFLLVDLIDGTLKLFPGVGDPLGGSIFYPGLPWYSRYVVSTAIHGLTGTALLGGFGMVYDLLTLIAVGALGHAPSAWPPVMDNPWAAESLHDFWAKRWHQLLRQTFLVYGGIPGRKLAGNVGLVLGTFFASGLYHECTMYAMGRGWDSRVPVFFLLQGGAVIGERVWRRVTGRRVGGFLGRLWVYFDLFVLAQPLVDAWHVRGLAGGMVIPPPISPARLWLFPAIRSLLAH</sequence>
<dbReference type="Proteomes" id="UP000814033">
    <property type="component" value="Unassembled WGS sequence"/>
</dbReference>
<evidence type="ECO:0000313" key="2">
    <source>
        <dbReference type="Proteomes" id="UP000814033"/>
    </source>
</evidence>
<accession>A0ACB8RH79</accession>
<organism evidence="1 2">
    <name type="scientific">Auriscalpium vulgare</name>
    <dbReference type="NCBI Taxonomy" id="40419"/>
    <lineage>
        <taxon>Eukaryota</taxon>
        <taxon>Fungi</taxon>
        <taxon>Dikarya</taxon>
        <taxon>Basidiomycota</taxon>
        <taxon>Agaricomycotina</taxon>
        <taxon>Agaricomycetes</taxon>
        <taxon>Russulales</taxon>
        <taxon>Auriscalpiaceae</taxon>
        <taxon>Auriscalpium</taxon>
    </lineage>
</organism>
<proteinExistence type="predicted"/>
<gene>
    <name evidence="1" type="ORF">FA95DRAFT_1563311</name>
</gene>
<name>A0ACB8RH79_9AGAM</name>
<reference evidence="1" key="1">
    <citation type="submission" date="2021-02" db="EMBL/GenBank/DDBJ databases">
        <authorList>
            <consortium name="DOE Joint Genome Institute"/>
            <person name="Ahrendt S."/>
            <person name="Looney B.P."/>
            <person name="Miyauchi S."/>
            <person name="Morin E."/>
            <person name="Drula E."/>
            <person name="Courty P.E."/>
            <person name="Chicoki N."/>
            <person name="Fauchery L."/>
            <person name="Kohler A."/>
            <person name="Kuo A."/>
            <person name="Labutti K."/>
            <person name="Pangilinan J."/>
            <person name="Lipzen A."/>
            <person name="Riley R."/>
            <person name="Andreopoulos W."/>
            <person name="He G."/>
            <person name="Johnson J."/>
            <person name="Barry K.W."/>
            <person name="Grigoriev I.V."/>
            <person name="Nagy L."/>
            <person name="Hibbett D."/>
            <person name="Henrissat B."/>
            <person name="Matheny P.B."/>
            <person name="Labbe J."/>
            <person name="Martin F."/>
        </authorList>
    </citation>
    <scope>NUCLEOTIDE SEQUENCE</scope>
    <source>
        <strain evidence="1">FP105234-sp</strain>
    </source>
</reference>
<dbReference type="EMBL" id="MU276018">
    <property type="protein sequence ID" value="KAI0043453.1"/>
    <property type="molecule type" value="Genomic_DNA"/>
</dbReference>
<protein>
    <submittedName>
        <fullName evidence="1">Uncharacterized protein</fullName>
    </submittedName>
</protein>
<keyword evidence="2" id="KW-1185">Reference proteome</keyword>